<protein>
    <submittedName>
        <fullName evidence="1">Uncharacterized protein</fullName>
    </submittedName>
</protein>
<name>A0A9X2RBL1_9FLAO</name>
<organism evidence="1 2">
    <name type="scientific">Christiangramia oceanisediminis</name>
    <dbReference type="NCBI Taxonomy" id="2920386"/>
    <lineage>
        <taxon>Bacteria</taxon>
        <taxon>Pseudomonadati</taxon>
        <taxon>Bacteroidota</taxon>
        <taxon>Flavobacteriia</taxon>
        <taxon>Flavobacteriales</taxon>
        <taxon>Flavobacteriaceae</taxon>
        <taxon>Christiangramia</taxon>
    </lineage>
</organism>
<keyword evidence="2" id="KW-1185">Reference proteome</keyword>
<proteinExistence type="predicted"/>
<evidence type="ECO:0000313" key="1">
    <source>
        <dbReference type="EMBL" id="MCP9201114.1"/>
    </source>
</evidence>
<sequence length="28" mass="3170">MIFSNDLGFITEVDLENLQSKLLSLEAE</sequence>
<comment type="caution">
    <text evidence="1">The sequence shown here is derived from an EMBL/GenBank/DDBJ whole genome shotgun (WGS) entry which is preliminary data.</text>
</comment>
<reference evidence="1" key="1">
    <citation type="submission" date="2022-07" db="EMBL/GenBank/DDBJ databases">
        <title>Gramela sediminis sp. nov., isolated from deep-sea sediment of the Indian Ocean.</title>
        <authorList>
            <person name="Shi H."/>
        </authorList>
    </citation>
    <scope>NUCLEOTIDE SEQUENCE</scope>
    <source>
        <strain evidence="1">GC03-9</strain>
    </source>
</reference>
<accession>A0A9X2RBL1</accession>
<gene>
    <name evidence="1" type="ORF">MKO06_14445</name>
</gene>
<dbReference type="AlphaFoldDB" id="A0A9X2RBL1"/>
<dbReference type="Proteomes" id="UP001155280">
    <property type="component" value="Unassembled WGS sequence"/>
</dbReference>
<dbReference type="EMBL" id="JANCNS010000003">
    <property type="protein sequence ID" value="MCP9201114.1"/>
    <property type="molecule type" value="Genomic_DNA"/>
</dbReference>
<evidence type="ECO:0000313" key="2">
    <source>
        <dbReference type="Proteomes" id="UP001155280"/>
    </source>
</evidence>